<keyword evidence="1" id="KW-0479">Metal-binding</keyword>
<evidence type="ECO:0000256" key="3">
    <source>
        <dbReference type="ARBA" id="ARBA00023015"/>
    </source>
</evidence>
<evidence type="ECO:0000256" key="4">
    <source>
        <dbReference type="ARBA" id="ARBA00023125"/>
    </source>
</evidence>
<dbReference type="EMBL" id="WOWK01000077">
    <property type="protein sequence ID" value="KAF0320893.1"/>
    <property type="molecule type" value="Genomic_DNA"/>
</dbReference>
<keyword evidence="3" id="KW-0805">Transcription regulation</keyword>
<gene>
    <name evidence="9" type="ORF">GQ607_011795</name>
</gene>
<keyword evidence="2" id="KW-0862">Zinc</keyword>
<dbReference type="AlphaFoldDB" id="A0A8H3W461"/>
<dbReference type="Proteomes" id="UP000434172">
    <property type="component" value="Unassembled WGS sequence"/>
</dbReference>
<keyword evidence="4" id="KW-0238">DNA-binding</keyword>
<feature type="chain" id="PRO_5034970097" evidence="8">
    <location>
        <begin position="25"/>
        <end position="165"/>
    </location>
</feature>
<dbReference type="InterPro" id="IPR051615">
    <property type="entry name" value="Transcr_Regulatory_Elem"/>
</dbReference>
<reference evidence="9 10" key="1">
    <citation type="submission" date="2019-12" db="EMBL/GenBank/DDBJ databases">
        <title>A genome sequence resource for the geographically widespread anthracnose pathogen Colletotrichum asianum.</title>
        <authorList>
            <person name="Meng Y."/>
        </authorList>
    </citation>
    <scope>NUCLEOTIDE SEQUENCE [LARGE SCALE GENOMIC DNA]</scope>
    <source>
        <strain evidence="9 10">ICMP 18580</strain>
    </source>
</reference>
<feature type="signal peptide" evidence="8">
    <location>
        <begin position="1"/>
        <end position="24"/>
    </location>
</feature>
<evidence type="ECO:0000256" key="5">
    <source>
        <dbReference type="ARBA" id="ARBA00023163"/>
    </source>
</evidence>
<evidence type="ECO:0000256" key="6">
    <source>
        <dbReference type="ARBA" id="ARBA00023242"/>
    </source>
</evidence>
<comment type="caution">
    <text evidence="9">The sequence shown here is derived from an EMBL/GenBank/DDBJ whole genome shotgun (WGS) entry which is preliminary data.</text>
</comment>
<dbReference type="PANTHER" id="PTHR31313">
    <property type="entry name" value="TY1 ENHANCER ACTIVATOR"/>
    <property type="match status" value="1"/>
</dbReference>
<feature type="region of interest" description="Disordered" evidence="7">
    <location>
        <begin position="73"/>
        <end position="126"/>
    </location>
</feature>
<evidence type="ECO:0000256" key="1">
    <source>
        <dbReference type="ARBA" id="ARBA00022723"/>
    </source>
</evidence>
<name>A0A8H3W461_9PEZI</name>
<dbReference type="PANTHER" id="PTHR31313:SF77">
    <property type="entry name" value="ZN(II)2CYS6 TRANSCRIPTION FACTOR (EUROFUNG)"/>
    <property type="match status" value="1"/>
</dbReference>
<protein>
    <submittedName>
        <fullName evidence="9">Uncharacterized protein</fullName>
    </submittedName>
</protein>
<keyword evidence="8" id="KW-0732">Signal</keyword>
<sequence>MNIQGVTITCSAALLLIFATVSHIQRPGCDDMGVQLSACFRALDEFSSSWENAKRAHDFLIMLQRQWEIRARSNRLRRQSSATSSTPRKRLRKDSVSYSSPRDYSPASTTQPSKRQQHHSPQAQANADAMGAELGIDLDWIFAVDNSAGLEAFLGTWGLSKSYGI</sequence>
<keyword evidence="5" id="KW-0804">Transcription</keyword>
<evidence type="ECO:0000256" key="7">
    <source>
        <dbReference type="SAM" id="MobiDB-lite"/>
    </source>
</evidence>
<keyword evidence="6" id="KW-0539">Nucleus</keyword>
<evidence type="ECO:0000256" key="2">
    <source>
        <dbReference type="ARBA" id="ARBA00022833"/>
    </source>
</evidence>
<organism evidence="9 10">
    <name type="scientific">Colletotrichum asianum</name>
    <dbReference type="NCBI Taxonomy" id="702518"/>
    <lineage>
        <taxon>Eukaryota</taxon>
        <taxon>Fungi</taxon>
        <taxon>Dikarya</taxon>
        <taxon>Ascomycota</taxon>
        <taxon>Pezizomycotina</taxon>
        <taxon>Sordariomycetes</taxon>
        <taxon>Hypocreomycetidae</taxon>
        <taxon>Glomerellales</taxon>
        <taxon>Glomerellaceae</taxon>
        <taxon>Colletotrichum</taxon>
        <taxon>Colletotrichum gloeosporioides species complex</taxon>
    </lineage>
</organism>
<evidence type="ECO:0000313" key="10">
    <source>
        <dbReference type="Proteomes" id="UP000434172"/>
    </source>
</evidence>
<keyword evidence="10" id="KW-1185">Reference proteome</keyword>
<dbReference type="OrthoDB" id="2154091at2759"/>
<evidence type="ECO:0000313" key="9">
    <source>
        <dbReference type="EMBL" id="KAF0320893.1"/>
    </source>
</evidence>
<evidence type="ECO:0000256" key="8">
    <source>
        <dbReference type="SAM" id="SignalP"/>
    </source>
</evidence>
<feature type="compositionally biased region" description="Polar residues" evidence="7">
    <location>
        <begin position="96"/>
        <end position="125"/>
    </location>
</feature>
<accession>A0A8H3W461</accession>
<proteinExistence type="predicted"/>
<dbReference type="GO" id="GO:0046872">
    <property type="term" value="F:metal ion binding"/>
    <property type="evidence" value="ECO:0007669"/>
    <property type="project" value="UniProtKB-KW"/>
</dbReference>
<dbReference type="GO" id="GO:0003677">
    <property type="term" value="F:DNA binding"/>
    <property type="evidence" value="ECO:0007669"/>
    <property type="project" value="UniProtKB-KW"/>
</dbReference>